<evidence type="ECO:0000313" key="2">
    <source>
        <dbReference type="EMBL" id="KJF42328.1"/>
    </source>
</evidence>
<gene>
    <name evidence="2" type="ORF">LH29_21310</name>
</gene>
<dbReference type="AlphaFoldDB" id="A0A0D8J971"/>
<organism evidence="2 3">
    <name type="scientific">Draconibacterium sediminis</name>
    <dbReference type="NCBI Taxonomy" id="1544798"/>
    <lineage>
        <taxon>Bacteria</taxon>
        <taxon>Pseudomonadati</taxon>
        <taxon>Bacteroidota</taxon>
        <taxon>Bacteroidia</taxon>
        <taxon>Marinilabiliales</taxon>
        <taxon>Prolixibacteraceae</taxon>
        <taxon>Draconibacterium</taxon>
    </lineage>
</organism>
<keyword evidence="1" id="KW-0812">Transmembrane</keyword>
<proteinExistence type="predicted"/>
<dbReference type="EMBL" id="JRHC01000006">
    <property type="protein sequence ID" value="KJF42328.1"/>
    <property type="molecule type" value="Genomic_DNA"/>
</dbReference>
<keyword evidence="1" id="KW-1133">Transmembrane helix</keyword>
<feature type="transmembrane region" description="Helical" evidence="1">
    <location>
        <begin position="12"/>
        <end position="30"/>
    </location>
</feature>
<protein>
    <submittedName>
        <fullName evidence="2">Uncharacterized protein</fullName>
    </submittedName>
</protein>
<feature type="transmembrane region" description="Helical" evidence="1">
    <location>
        <begin position="130"/>
        <end position="151"/>
    </location>
</feature>
<sequence>MEMYLDNMDKRLLMFYPIIALYISMLLILLERFALRFLTRITKKYKFLEESDLHVTSSNLWKRIARDLCLLAINADILAIILMGPECLCGDQIMPLILAVAHIYLYLIIIIFGARQAIKSYLSNNPTYTMMYLILGLTAILTNAFTIQLFIY</sequence>
<comment type="caution">
    <text evidence="2">The sequence shown here is derived from an EMBL/GenBank/DDBJ whole genome shotgun (WGS) entry which is preliminary data.</text>
</comment>
<reference evidence="2 3" key="1">
    <citation type="submission" date="2014-09" db="EMBL/GenBank/DDBJ databases">
        <title>Draft Genome Sequence of Draconibacterium sp. JN14CK-3.</title>
        <authorList>
            <person name="Dong C."/>
            <person name="Lai Q."/>
            <person name="Shao Z."/>
        </authorList>
    </citation>
    <scope>NUCLEOTIDE SEQUENCE [LARGE SCALE GENOMIC DNA]</scope>
    <source>
        <strain evidence="2 3">JN14CK-3</strain>
    </source>
</reference>
<evidence type="ECO:0000313" key="3">
    <source>
        <dbReference type="Proteomes" id="UP000032544"/>
    </source>
</evidence>
<name>A0A0D8J971_9BACT</name>
<accession>A0A0D8J971</accession>
<feature type="transmembrane region" description="Helical" evidence="1">
    <location>
        <begin position="96"/>
        <end position="118"/>
    </location>
</feature>
<keyword evidence="1" id="KW-0472">Membrane</keyword>
<keyword evidence="3" id="KW-1185">Reference proteome</keyword>
<dbReference type="Proteomes" id="UP000032544">
    <property type="component" value="Unassembled WGS sequence"/>
</dbReference>
<evidence type="ECO:0000256" key="1">
    <source>
        <dbReference type="SAM" id="Phobius"/>
    </source>
</evidence>